<feature type="compositionally biased region" description="Basic and acidic residues" evidence="1">
    <location>
        <begin position="78"/>
        <end position="142"/>
    </location>
</feature>
<dbReference type="Proteomes" id="UP000634011">
    <property type="component" value="Unassembled WGS sequence"/>
</dbReference>
<gene>
    <name evidence="3" type="ORF">H8K32_19605</name>
</gene>
<protein>
    <submittedName>
        <fullName evidence="3">DUF4124 domain-containing protein</fullName>
    </submittedName>
</protein>
<feature type="chain" id="PRO_5037341063" evidence="2">
    <location>
        <begin position="21"/>
        <end position="160"/>
    </location>
</feature>
<keyword evidence="4" id="KW-1185">Reference proteome</keyword>
<reference evidence="3" key="1">
    <citation type="submission" date="2020-08" db="EMBL/GenBank/DDBJ databases">
        <title>Novel species isolated from subtropical streams in China.</title>
        <authorList>
            <person name="Lu H."/>
        </authorList>
    </citation>
    <scope>NUCLEOTIDE SEQUENCE</scope>
    <source>
        <strain evidence="3">KACC 12607</strain>
    </source>
</reference>
<evidence type="ECO:0000256" key="2">
    <source>
        <dbReference type="SAM" id="SignalP"/>
    </source>
</evidence>
<comment type="caution">
    <text evidence="3">The sequence shown here is derived from an EMBL/GenBank/DDBJ whole genome shotgun (WGS) entry which is preliminary data.</text>
</comment>
<evidence type="ECO:0000256" key="1">
    <source>
        <dbReference type="SAM" id="MobiDB-lite"/>
    </source>
</evidence>
<name>A0A923KRR2_9BURK</name>
<accession>A0A923KRR2</accession>
<feature type="region of interest" description="Disordered" evidence="1">
    <location>
        <begin position="64"/>
        <end position="142"/>
    </location>
</feature>
<feature type="signal peptide" evidence="2">
    <location>
        <begin position="1"/>
        <end position="20"/>
    </location>
</feature>
<evidence type="ECO:0000313" key="4">
    <source>
        <dbReference type="Proteomes" id="UP000634011"/>
    </source>
</evidence>
<proteinExistence type="predicted"/>
<sequence>MKKILTAIISLLLMQSVAYAQSEVFLCVDATGKKEYKNTGATKGCSKVELPGITVVPAPALPVKKAQGKPASSPADFPKVDDSTQKARDSDRKQILQDELKSEQKKLDDLKKDYNNGEPERLGSERNFAKYQERTSGMKDDIARSTKNIEALQRELSNLK</sequence>
<dbReference type="AlphaFoldDB" id="A0A923KRR2"/>
<keyword evidence="2" id="KW-0732">Signal</keyword>
<evidence type="ECO:0000313" key="3">
    <source>
        <dbReference type="EMBL" id="MBC3864311.1"/>
    </source>
</evidence>
<dbReference type="EMBL" id="JACOFV010000029">
    <property type="protein sequence ID" value="MBC3864311.1"/>
    <property type="molecule type" value="Genomic_DNA"/>
</dbReference>
<organism evidence="3 4">
    <name type="scientific">Undibacterium jejuense</name>
    <dbReference type="NCBI Taxonomy" id="1344949"/>
    <lineage>
        <taxon>Bacteria</taxon>
        <taxon>Pseudomonadati</taxon>
        <taxon>Pseudomonadota</taxon>
        <taxon>Betaproteobacteria</taxon>
        <taxon>Burkholderiales</taxon>
        <taxon>Oxalobacteraceae</taxon>
        <taxon>Undibacterium</taxon>
    </lineage>
</organism>